<accession>A0A2N0QM83</accession>
<dbReference type="Pfam" id="PF23648">
    <property type="entry name" value="DUF7147"/>
    <property type="match status" value="1"/>
</dbReference>
<dbReference type="EMBL" id="LLXH01006301">
    <property type="protein sequence ID" value="PKC52156.1"/>
    <property type="molecule type" value="Genomic_DNA"/>
</dbReference>
<evidence type="ECO:0000313" key="2">
    <source>
        <dbReference type="EMBL" id="PKC52156.1"/>
    </source>
</evidence>
<sequence length="132" mass="15275">MFQMIQQFIELGQGYGDVYELCELIKTNENRFQNAFLLISHKGEQKVASLSVAFKPVGDSKFMPIYICREGIPYNPEKLSKRIELFDSALADIGKKAIPMEIKHSSFYSETNLFYQHLIGILRMNHFIPPMH</sequence>
<name>A0A2N0QM83_9GLOM</name>
<dbReference type="Proteomes" id="UP000232688">
    <property type="component" value="Unassembled WGS sequence"/>
</dbReference>
<protein>
    <recommendedName>
        <fullName evidence="1">DUF7147 domain-containing protein</fullName>
    </recommendedName>
</protein>
<comment type="caution">
    <text evidence="2">The sequence shown here is derived from an EMBL/GenBank/DDBJ whole genome shotgun (WGS) entry which is preliminary data.</text>
</comment>
<dbReference type="VEuPathDB" id="FungiDB:RhiirA1_482157"/>
<dbReference type="InterPro" id="IPR055571">
    <property type="entry name" value="DUF7147"/>
</dbReference>
<reference evidence="2 3" key="1">
    <citation type="submission" date="2017-10" db="EMBL/GenBank/DDBJ databases">
        <title>Extensive intraspecific genome diversity in a model arbuscular mycorrhizal fungus.</title>
        <authorList>
            <person name="Chen E.C.H."/>
            <person name="Morin E."/>
            <person name="Baudet D."/>
            <person name="Noel J."/>
            <person name="Ndikumana S."/>
            <person name="Charron P."/>
            <person name="St-Onge C."/>
            <person name="Giorgi J."/>
            <person name="Grigoriev I.V."/>
            <person name="Roux C."/>
            <person name="Martin F.M."/>
            <person name="Corradi N."/>
        </authorList>
    </citation>
    <scope>NUCLEOTIDE SEQUENCE [LARGE SCALE GENOMIC DNA]</scope>
    <source>
        <strain evidence="2 3">A1</strain>
    </source>
</reference>
<gene>
    <name evidence="2" type="ORF">RhiirA1_482157</name>
</gene>
<dbReference type="AlphaFoldDB" id="A0A2N0QM83"/>
<evidence type="ECO:0000313" key="3">
    <source>
        <dbReference type="Proteomes" id="UP000232688"/>
    </source>
</evidence>
<proteinExistence type="predicted"/>
<reference evidence="2 3" key="2">
    <citation type="submission" date="2017-10" db="EMBL/GenBank/DDBJ databases">
        <title>Genome analyses suggest a sexual origin of heterokaryosis in a supposedly ancient asexual fungus.</title>
        <authorList>
            <person name="Corradi N."/>
            <person name="Sedzielewska K."/>
            <person name="Noel J."/>
            <person name="Charron P."/>
            <person name="Farinelli L."/>
            <person name="Marton T."/>
            <person name="Kruger M."/>
            <person name="Pelin A."/>
            <person name="Brachmann A."/>
            <person name="Corradi N."/>
        </authorList>
    </citation>
    <scope>NUCLEOTIDE SEQUENCE [LARGE SCALE GENOMIC DNA]</scope>
    <source>
        <strain evidence="2 3">A1</strain>
    </source>
</reference>
<organism evidence="2 3">
    <name type="scientific">Rhizophagus irregularis</name>
    <dbReference type="NCBI Taxonomy" id="588596"/>
    <lineage>
        <taxon>Eukaryota</taxon>
        <taxon>Fungi</taxon>
        <taxon>Fungi incertae sedis</taxon>
        <taxon>Mucoromycota</taxon>
        <taxon>Glomeromycotina</taxon>
        <taxon>Glomeromycetes</taxon>
        <taxon>Glomerales</taxon>
        <taxon>Glomeraceae</taxon>
        <taxon>Rhizophagus</taxon>
    </lineage>
</organism>
<feature type="domain" description="DUF7147" evidence="1">
    <location>
        <begin position="4"/>
        <end position="128"/>
    </location>
</feature>
<evidence type="ECO:0000259" key="1">
    <source>
        <dbReference type="Pfam" id="PF23648"/>
    </source>
</evidence>